<sequence length="204" mass="22960">MAYRQQHRAHRTQFCVAWVVHWQTCEFFTSAINKHRWLLPNNSLKPSPLRGLGAVWQACTPRRGRCAARLSSGVRSAMKITAFVIYVVSLALFFPLTFRLKLLEKPKQLNFGALGTLKPTPRDFYFLGVVVVLVAVGSTFILVHDVSVGVIGRWFDGPGISYLSVKDDPAQFRLQLYLKSAAIPFVLALGARILVYGRRLKVQT</sequence>
<evidence type="ECO:0000313" key="2">
    <source>
        <dbReference type="EMBL" id="QDA56461.1"/>
    </source>
</evidence>
<name>A0A5B7ZMW1_9GAMM</name>
<keyword evidence="1" id="KW-1133">Transmembrane helix</keyword>
<dbReference type="RefSeq" id="WP_139715389.1">
    <property type="nucleotide sequence ID" value="NZ_CP040871.1"/>
</dbReference>
<keyword evidence="1" id="KW-0812">Transmembrane</keyword>
<proteinExistence type="predicted"/>
<reference evidence="2 3" key="1">
    <citation type="submission" date="2019-06" db="EMBL/GenBank/DDBJ databases">
        <title>Thermomonas aquatica sp. nov., isolated from an industrial wastewater treatment plant.</title>
        <authorList>
            <person name="Jeon J.H."/>
            <person name="Park D.-S."/>
        </authorList>
    </citation>
    <scope>NUCLEOTIDE SEQUENCE [LARGE SCALE GENOMIC DNA]</scope>
    <source>
        <strain evidence="2 3">SY21</strain>
    </source>
</reference>
<dbReference type="KEGG" id="thes:FHQ07_03615"/>
<evidence type="ECO:0000256" key="1">
    <source>
        <dbReference type="SAM" id="Phobius"/>
    </source>
</evidence>
<keyword evidence="1" id="KW-0472">Membrane</keyword>
<accession>A0A5B7ZMW1</accession>
<feature type="transmembrane region" description="Helical" evidence="1">
    <location>
        <begin position="80"/>
        <end position="103"/>
    </location>
</feature>
<gene>
    <name evidence="2" type="ORF">FHQ07_03615</name>
</gene>
<feature type="transmembrane region" description="Helical" evidence="1">
    <location>
        <begin position="124"/>
        <end position="143"/>
    </location>
</feature>
<dbReference type="EMBL" id="CP040871">
    <property type="protein sequence ID" value="QDA56461.1"/>
    <property type="molecule type" value="Genomic_DNA"/>
</dbReference>
<dbReference type="Proteomes" id="UP000308149">
    <property type="component" value="Chromosome"/>
</dbReference>
<dbReference type="AlphaFoldDB" id="A0A5B7ZMW1"/>
<evidence type="ECO:0000313" key="3">
    <source>
        <dbReference type="Proteomes" id="UP000308149"/>
    </source>
</evidence>
<keyword evidence="3" id="KW-1185">Reference proteome</keyword>
<feature type="transmembrane region" description="Helical" evidence="1">
    <location>
        <begin position="176"/>
        <end position="195"/>
    </location>
</feature>
<protein>
    <submittedName>
        <fullName evidence="2">Uncharacterized protein</fullName>
    </submittedName>
</protein>
<organism evidence="2 3">
    <name type="scientific">Thermomonas aquatica</name>
    <dbReference type="NCBI Taxonomy" id="2202149"/>
    <lineage>
        <taxon>Bacteria</taxon>
        <taxon>Pseudomonadati</taxon>
        <taxon>Pseudomonadota</taxon>
        <taxon>Gammaproteobacteria</taxon>
        <taxon>Lysobacterales</taxon>
        <taxon>Lysobacteraceae</taxon>
        <taxon>Thermomonas</taxon>
    </lineage>
</organism>